<evidence type="ECO:0000313" key="3">
    <source>
        <dbReference type="EMBL" id="KAG6490645.1"/>
    </source>
</evidence>
<dbReference type="Proteomes" id="UP000734854">
    <property type="component" value="Unassembled WGS sequence"/>
</dbReference>
<name>A0A8J5FL30_ZINOF</name>
<dbReference type="PANTHER" id="PTHR43228:SF1">
    <property type="entry name" value="TWO-COMPONENT RESPONSE REGULATOR ARR22"/>
    <property type="match status" value="1"/>
</dbReference>
<dbReference type="PANTHER" id="PTHR43228">
    <property type="entry name" value="TWO-COMPONENT RESPONSE REGULATOR"/>
    <property type="match status" value="1"/>
</dbReference>
<accession>A0A8J5FL30</accession>
<dbReference type="SMART" id="SM00448">
    <property type="entry name" value="REC"/>
    <property type="match status" value="1"/>
</dbReference>
<feature type="domain" description="Response regulatory" evidence="2">
    <location>
        <begin position="12"/>
        <end position="127"/>
    </location>
</feature>
<reference evidence="3 4" key="1">
    <citation type="submission" date="2020-08" db="EMBL/GenBank/DDBJ databases">
        <title>Plant Genome Project.</title>
        <authorList>
            <person name="Zhang R.-G."/>
        </authorList>
    </citation>
    <scope>NUCLEOTIDE SEQUENCE [LARGE SCALE GENOMIC DNA]</scope>
    <source>
        <tissue evidence="3">Rhizome</tissue>
    </source>
</reference>
<feature type="modified residue" description="4-aspartylphosphate" evidence="1">
    <location>
        <position position="62"/>
    </location>
</feature>
<keyword evidence="4" id="KW-1185">Reference proteome</keyword>
<evidence type="ECO:0000313" key="4">
    <source>
        <dbReference type="Proteomes" id="UP000734854"/>
    </source>
</evidence>
<dbReference type="Pfam" id="PF00072">
    <property type="entry name" value="Response_reg"/>
    <property type="match status" value="1"/>
</dbReference>
<evidence type="ECO:0000256" key="1">
    <source>
        <dbReference type="PROSITE-ProRule" id="PRU00169"/>
    </source>
</evidence>
<dbReference type="CDD" id="cd17546">
    <property type="entry name" value="REC_hyHK_CKI1_RcsC-like"/>
    <property type="match status" value="1"/>
</dbReference>
<evidence type="ECO:0000259" key="2">
    <source>
        <dbReference type="PROSITE" id="PS50110"/>
    </source>
</evidence>
<protein>
    <recommendedName>
        <fullName evidence="2">Response regulatory domain-containing protein</fullName>
    </recommendedName>
</protein>
<dbReference type="AlphaFoldDB" id="A0A8J5FL30"/>
<dbReference type="InterPro" id="IPR001789">
    <property type="entry name" value="Sig_transdc_resp-reg_receiver"/>
</dbReference>
<keyword evidence="1" id="KW-0597">Phosphoprotein</keyword>
<proteinExistence type="predicted"/>
<organism evidence="3 4">
    <name type="scientific">Zingiber officinale</name>
    <name type="common">Ginger</name>
    <name type="synonym">Amomum zingiber</name>
    <dbReference type="NCBI Taxonomy" id="94328"/>
    <lineage>
        <taxon>Eukaryota</taxon>
        <taxon>Viridiplantae</taxon>
        <taxon>Streptophyta</taxon>
        <taxon>Embryophyta</taxon>
        <taxon>Tracheophyta</taxon>
        <taxon>Spermatophyta</taxon>
        <taxon>Magnoliopsida</taxon>
        <taxon>Liliopsida</taxon>
        <taxon>Zingiberales</taxon>
        <taxon>Zingiberaceae</taxon>
        <taxon>Zingiber</taxon>
    </lineage>
</organism>
<dbReference type="InterPro" id="IPR052048">
    <property type="entry name" value="ST_Response_Regulator"/>
</dbReference>
<sequence length="136" mass="14751">MAALAISSCGRRALLVDDNVINRMVVRKLVEEQGIALEEAENGKEAVELVKEGRVFDLILMDREMPVMDGPQATKQLRSLGVTTPIVALSADAMQSDKDSFLQAGADDFVEKPLSVDKFALVLTKYGLQDGQAADQ</sequence>
<dbReference type="OrthoDB" id="21225at2759"/>
<dbReference type="PROSITE" id="PS50110">
    <property type="entry name" value="RESPONSE_REGULATORY"/>
    <property type="match status" value="1"/>
</dbReference>
<gene>
    <name evidence="3" type="ORF">ZIOFF_051955</name>
</gene>
<dbReference type="EMBL" id="JACMSC010000014">
    <property type="protein sequence ID" value="KAG6490645.1"/>
    <property type="molecule type" value="Genomic_DNA"/>
</dbReference>
<dbReference type="GO" id="GO:0000160">
    <property type="term" value="P:phosphorelay signal transduction system"/>
    <property type="evidence" value="ECO:0007669"/>
    <property type="project" value="InterPro"/>
</dbReference>
<comment type="caution">
    <text evidence="3">The sequence shown here is derived from an EMBL/GenBank/DDBJ whole genome shotgun (WGS) entry which is preliminary data.</text>
</comment>